<evidence type="ECO:0000256" key="11">
    <source>
        <dbReference type="ARBA" id="ARBA00023027"/>
    </source>
</evidence>
<protein>
    <recommendedName>
        <fullName evidence="4">NADH-ubiquinone oxidoreductase chain 6</fullName>
        <ecNumber evidence="3">7.1.1.2</ecNumber>
    </recommendedName>
    <alternativeName>
        <fullName evidence="14">NADH dehydrogenase subunit 6</fullName>
    </alternativeName>
</protein>
<gene>
    <name evidence="17" type="primary">ND6</name>
</gene>
<organism evidence="17">
    <name type="scientific">Anobiinae sp. BMNH 1274383</name>
    <dbReference type="NCBI Taxonomy" id="1796498"/>
    <lineage>
        <taxon>Eukaryota</taxon>
        <taxon>Metazoa</taxon>
        <taxon>Ecdysozoa</taxon>
        <taxon>Arthropoda</taxon>
        <taxon>Hexapoda</taxon>
        <taxon>Insecta</taxon>
        <taxon>Pterygota</taxon>
        <taxon>Neoptera</taxon>
        <taxon>Endopterygota</taxon>
        <taxon>Coleoptera</taxon>
        <taxon>Polyphaga</taxon>
        <taxon>Bostrichiformia</taxon>
        <taxon>Ptinidae</taxon>
        <taxon>Anobiinae</taxon>
    </lineage>
</organism>
<dbReference type="AlphaFoldDB" id="A0A140EFU3"/>
<evidence type="ECO:0000256" key="14">
    <source>
        <dbReference type="ARBA" id="ARBA00031019"/>
    </source>
</evidence>
<evidence type="ECO:0000256" key="7">
    <source>
        <dbReference type="ARBA" id="ARBA00022692"/>
    </source>
</evidence>
<keyword evidence="5" id="KW-0813">Transport</keyword>
<keyword evidence="10 16" id="KW-1133">Transmembrane helix</keyword>
<keyword evidence="7 16" id="KW-0812">Transmembrane</keyword>
<dbReference type="GO" id="GO:0031966">
    <property type="term" value="C:mitochondrial membrane"/>
    <property type="evidence" value="ECO:0007669"/>
    <property type="project" value="UniProtKB-SubCell"/>
</dbReference>
<name>A0A140EFU3_9COLE</name>
<evidence type="ECO:0000256" key="8">
    <source>
        <dbReference type="ARBA" id="ARBA00022967"/>
    </source>
</evidence>
<evidence type="ECO:0000256" key="9">
    <source>
        <dbReference type="ARBA" id="ARBA00022982"/>
    </source>
</evidence>
<dbReference type="EC" id="7.1.1.2" evidence="3"/>
<proteinExistence type="inferred from homology"/>
<evidence type="ECO:0000256" key="10">
    <source>
        <dbReference type="ARBA" id="ARBA00022989"/>
    </source>
</evidence>
<comment type="catalytic activity">
    <reaction evidence="15">
        <text>a ubiquinone + NADH + 5 H(+)(in) = a ubiquinol + NAD(+) + 4 H(+)(out)</text>
        <dbReference type="Rhea" id="RHEA:29091"/>
        <dbReference type="Rhea" id="RHEA-COMP:9565"/>
        <dbReference type="Rhea" id="RHEA-COMP:9566"/>
        <dbReference type="ChEBI" id="CHEBI:15378"/>
        <dbReference type="ChEBI" id="CHEBI:16389"/>
        <dbReference type="ChEBI" id="CHEBI:17976"/>
        <dbReference type="ChEBI" id="CHEBI:57540"/>
        <dbReference type="ChEBI" id="CHEBI:57945"/>
        <dbReference type="EC" id="7.1.1.2"/>
    </reaction>
</comment>
<comment type="subcellular location">
    <subcellularLocation>
        <location evidence="1">Mitochondrion membrane</location>
        <topology evidence="1">Multi-pass membrane protein</topology>
    </subcellularLocation>
</comment>
<feature type="transmembrane region" description="Helical" evidence="16">
    <location>
        <begin position="80"/>
        <end position="97"/>
    </location>
</feature>
<dbReference type="InterPro" id="IPR050269">
    <property type="entry name" value="ComplexI_Subunit6"/>
</dbReference>
<dbReference type="GO" id="GO:0008137">
    <property type="term" value="F:NADH dehydrogenase (ubiquinone) activity"/>
    <property type="evidence" value="ECO:0007669"/>
    <property type="project" value="UniProtKB-EC"/>
</dbReference>
<evidence type="ECO:0000256" key="3">
    <source>
        <dbReference type="ARBA" id="ARBA00012944"/>
    </source>
</evidence>
<keyword evidence="11" id="KW-0520">NAD</keyword>
<evidence type="ECO:0000256" key="1">
    <source>
        <dbReference type="ARBA" id="ARBA00004225"/>
    </source>
</evidence>
<evidence type="ECO:0000256" key="13">
    <source>
        <dbReference type="ARBA" id="ARBA00023136"/>
    </source>
</evidence>
<geneLocation type="mitochondrion" evidence="17"/>
<reference evidence="17" key="1">
    <citation type="submission" date="2015-09" db="EMBL/GenBank/DDBJ databases">
        <title>Capturing the unknown biodiversity of arthropods in tropical forests using metagenomics.</title>
        <authorList>
            <person name="Andujar C."/>
            <person name="Creedy T.J."/>
            <person name="Garner B."/>
            <person name="Canty R."/>
            <person name="Warner H.B."/>
            <person name="Lipecki J."/>
            <person name="Crampton-Platt A."/>
            <person name="Gabrielli M."/>
            <person name="Croydon-Veleslavov I.A."/>
            <person name="Lim J.L."/>
            <person name="Linard B."/>
            <person name="Vogler A."/>
        </authorList>
    </citation>
    <scope>NUCLEOTIDE SEQUENCE</scope>
</reference>
<keyword evidence="13 16" id="KW-0472">Membrane</keyword>
<dbReference type="PANTHER" id="PTHR11435">
    <property type="entry name" value="NADH UBIQUINONE OXIDOREDUCTASE SUBUNIT ND6"/>
    <property type="match status" value="1"/>
</dbReference>
<accession>A0A140EFU3</accession>
<dbReference type="EMBL" id="KT696225">
    <property type="protein sequence ID" value="AML25564.1"/>
    <property type="molecule type" value="Genomic_DNA"/>
</dbReference>
<keyword evidence="12 17" id="KW-0496">Mitochondrion</keyword>
<evidence type="ECO:0000256" key="2">
    <source>
        <dbReference type="ARBA" id="ARBA00005698"/>
    </source>
</evidence>
<sequence>MLMIMMIINPLIMIFMKHPMSMGMTLLFQTIIITMITGIMNQNFWFSYILFLIMVGGMLILFTYMTSIASNEKFKFSNKFMYYSLMAFTLITLFLIFNNNDLLINMFMNKESLISTFKFSFMLSKFLNFPFNLLMYMMILYLLITLIIVVKITNIKIGPLRQMN</sequence>
<evidence type="ECO:0000256" key="16">
    <source>
        <dbReference type="SAM" id="Phobius"/>
    </source>
</evidence>
<evidence type="ECO:0000256" key="5">
    <source>
        <dbReference type="ARBA" id="ARBA00022448"/>
    </source>
</evidence>
<keyword evidence="6" id="KW-0679">Respiratory chain</keyword>
<comment type="similarity">
    <text evidence="2">Belongs to the complex I subunit 6 family.</text>
</comment>
<feature type="transmembrane region" description="Helical" evidence="16">
    <location>
        <begin position="133"/>
        <end position="153"/>
    </location>
</feature>
<keyword evidence="9" id="KW-0249">Electron transport</keyword>
<feature type="transmembrane region" description="Helical" evidence="16">
    <location>
        <begin position="48"/>
        <end position="68"/>
    </location>
</feature>
<keyword evidence="8" id="KW-1278">Translocase</keyword>
<evidence type="ECO:0000256" key="4">
    <source>
        <dbReference type="ARBA" id="ARBA00021095"/>
    </source>
</evidence>
<evidence type="ECO:0000256" key="12">
    <source>
        <dbReference type="ARBA" id="ARBA00023128"/>
    </source>
</evidence>
<evidence type="ECO:0000256" key="15">
    <source>
        <dbReference type="ARBA" id="ARBA00049551"/>
    </source>
</evidence>
<dbReference type="PANTHER" id="PTHR11435:SF1">
    <property type="entry name" value="NADH-UBIQUINONE OXIDOREDUCTASE CHAIN 6"/>
    <property type="match status" value="1"/>
</dbReference>
<evidence type="ECO:0000313" key="17">
    <source>
        <dbReference type="EMBL" id="AML25564.1"/>
    </source>
</evidence>
<evidence type="ECO:0000256" key="6">
    <source>
        <dbReference type="ARBA" id="ARBA00022660"/>
    </source>
</evidence>